<gene>
    <name evidence="1" type="ORF">NX722_20650</name>
</gene>
<sequence>MCASITAALPNGLVGAHVTVDTEPELLEQMLQMMRTGGGGNAKNIYVIGAFTHFKANSGVHMNTRKKLKNRIKESLNKNAIIRFYDASAHGEIHIFAEKNFVNTNFYWIKRRSHEVFGFVYPTFYNRTRIRENHFCLR</sequence>
<keyword evidence="2" id="KW-1185">Reference proteome</keyword>
<proteinExistence type="predicted"/>
<evidence type="ECO:0000313" key="2">
    <source>
        <dbReference type="Proteomes" id="UP001209854"/>
    </source>
</evidence>
<dbReference type="Proteomes" id="UP001209854">
    <property type="component" value="Unassembled WGS sequence"/>
</dbReference>
<evidence type="ECO:0000313" key="1">
    <source>
        <dbReference type="EMBL" id="MCW7554986.1"/>
    </source>
</evidence>
<name>A0ABT3N036_9GAMM</name>
<reference evidence="1 2" key="1">
    <citation type="submission" date="2022-10" db="EMBL/GenBank/DDBJ databases">
        <title>High-quality genome sequences of two octocoral-associated bacteria, Endozoicomonas euniceicola EF212 and Endozoicomonas gorgoniicola PS125.</title>
        <authorList>
            <person name="Chiou Y.-J."/>
            <person name="Chen Y.-H."/>
        </authorList>
    </citation>
    <scope>NUCLEOTIDE SEQUENCE [LARGE SCALE GENOMIC DNA]</scope>
    <source>
        <strain evidence="1 2">PS125</strain>
    </source>
</reference>
<dbReference type="RefSeq" id="WP_265442373.1">
    <property type="nucleotide sequence ID" value="NZ_JAPFCC010000001.1"/>
</dbReference>
<accession>A0ABT3N036</accession>
<dbReference type="EMBL" id="JAPFCC010000001">
    <property type="protein sequence ID" value="MCW7554986.1"/>
    <property type="molecule type" value="Genomic_DNA"/>
</dbReference>
<comment type="caution">
    <text evidence="1">The sequence shown here is derived from an EMBL/GenBank/DDBJ whole genome shotgun (WGS) entry which is preliminary data.</text>
</comment>
<organism evidence="1 2">
    <name type="scientific">Endozoicomonas gorgoniicola</name>
    <dbReference type="NCBI Taxonomy" id="1234144"/>
    <lineage>
        <taxon>Bacteria</taxon>
        <taxon>Pseudomonadati</taxon>
        <taxon>Pseudomonadota</taxon>
        <taxon>Gammaproteobacteria</taxon>
        <taxon>Oceanospirillales</taxon>
        <taxon>Endozoicomonadaceae</taxon>
        <taxon>Endozoicomonas</taxon>
    </lineage>
</organism>
<protein>
    <submittedName>
        <fullName evidence="1">Uncharacterized protein</fullName>
    </submittedName>
</protein>